<dbReference type="CDD" id="cd02440">
    <property type="entry name" value="AdoMet_MTases"/>
    <property type="match status" value="1"/>
</dbReference>
<proteinExistence type="predicted"/>
<name>A0A940YP74_9BURK</name>
<evidence type="ECO:0000313" key="2">
    <source>
        <dbReference type="EMBL" id="MBQ0960472.1"/>
    </source>
</evidence>
<feature type="domain" description="DUF6094" evidence="1">
    <location>
        <begin position="10"/>
        <end position="204"/>
    </location>
</feature>
<organism evidence="2 3">
    <name type="scientific">Ideonella aquatica</name>
    <dbReference type="NCBI Taxonomy" id="2824119"/>
    <lineage>
        <taxon>Bacteria</taxon>
        <taxon>Pseudomonadati</taxon>
        <taxon>Pseudomonadota</taxon>
        <taxon>Betaproteobacteria</taxon>
        <taxon>Burkholderiales</taxon>
        <taxon>Sphaerotilaceae</taxon>
        <taxon>Ideonella</taxon>
    </lineage>
</organism>
<dbReference type="Gene3D" id="3.40.50.150">
    <property type="entry name" value="Vaccinia Virus protein VP39"/>
    <property type="match status" value="1"/>
</dbReference>
<reference evidence="2" key="1">
    <citation type="submission" date="2021-04" db="EMBL/GenBank/DDBJ databases">
        <title>The genome sequence of Ideonella sp. 4Y11.</title>
        <authorList>
            <person name="Liu Y."/>
        </authorList>
    </citation>
    <scope>NUCLEOTIDE SEQUENCE</scope>
    <source>
        <strain evidence="2">4Y11</strain>
    </source>
</reference>
<dbReference type="Pfam" id="PF19587">
    <property type="entry name" value="DUF6094"/>
    <property type="match status" value="1"/>
</dbReference>
<dbReference type="GO" id="GO:0008168">
    <property type="term" value="F:methyltransferase activity"/>
    <property type="evidence" value="ECO:0007669"/>
    <property type="project" value="UniProtKB-KW"/>
</dbReference>
<dbReference type="SUPFAM" id="SSF53335">
    <property type="entry name" value="S-adenosyl-L-methionine-dependent methyltransferases"/>
    <property type="match status" value="1"/>
</dbReference>
<evidence type="ECO:0000259" key="1">
    <source>
        <dbReference type="Pfam" id="PF19587"/>
    </source>
</evidence>
<comment type="caution">
    <text evidence="2">The sequence shown here is derived from an EMBL/GenBank/DDBJ whole genome shotgun (WGS) entry which is preliminary data.</text>
</comment>
<accession>A0A940YP74</accession>
<sequence length="368" mass="40620">MALIFPRIAQNFIKNGYFPTDNDTLARIAAALDGPPEPVRIIDPCCGEGAALLALSEHLQSCGAVVSSYGVELDEERAWHAKSVLGTVAHADVHEVRMTDRSFGLLFLNPPYGDLVTDAVGSGDRPVGRLRHEKIFCRRTFNLLQPGGILVLIVPYYVLDQELSSLIARHFEDVSVHLAPEQQFKQCVVMGRKHRPSTPDAGIVKRLVAFAAGDDQRELPQTWPTEPYEVPAIRPGDEFNMTVVRLDARQLRAELDGGLARHSLWPRFDLHMKPRLGDMRPPLRAMTDWHLALALAAGQVSGVVTSEAGRRLLVKGRTHKVKDTQVLTETAEDGSITETRVLVDRFVTVIRGLDLTPGVTLGQIVTIQ</sequence>
<dbReference type="RefSeq" id="WP_210803139.1">
    <property type="nucleotide sequence ID" value="NZ_JAGQDE010000014.1"/>
</dbReference>
<dbReference type="AlphaFoldDB" id="A0A940YP74"/>
<dbReference type="EMBL" id="JAGQDE010000014">
    <property type="protein sequence ID" value="MBQ0960472.1"/>
    <property type="molecule type" value="Genomic_DNA"/>
</dbReference>
<gene>
    <name evidence="2" type="ORF">KAK06_16080</name>
</gene>
<evidence type="ECO:0000313" key="3">
    <source>
        <dbReference type="Proteomes" id="UP000678374"/>
    </source>
</evidence>
<dbReference type="GO" id="GO:0032259">
    <property type="term" value="P:methylation"/>
    <property type="evidence" value="ECO:0007669"/>
    <property type="project" value="UniProtKB-KW"/>
</dbReference>
<protein>
    <submittedName>
        <fullName evidence="2">SAM-dependent methyltransferase</fullName>
    </submittedName>
</protein>
<keyword evidence="2" id="KW-0808">Transferase</keyword>
<keyword evidence="3" id="KW-1185">Reference proteome</keyword>
<dbReference type="InterPro" id="IPR046076">
    <property type="entry name" value="DUF6094"/>
</dbReference>
<dbReference type="Proteomes" id="UP000678374">
    <property type="component" value="Unassembled WGS sequence"/>
</dbReference>
<dbReference type="PRINTS" id="PR00507">
    <property type="entry name" value="N12N6MTFRASE"/>
</dbReference>
<keyword evidence="2" id="KW-0489">Methyltransferase</keyword>
<dbReference type="InterPro" id="IPR029063">
    <property type="entry name" value="SAM-dependent_MTases_sf"/>
</dbReference>